<dbReference type="EMBL" id="BQNB010021435">
    <property type="protein sequence ID" value="GJU06370.1"/>
    <property type="molecule type" value="Genomic_DNA"/>
</dbReference>
<evidence type="ECO:0000313" key="4">
    <source>
        <dbReference type="EMBL" id="GJT10201.1"/>
    </source>
</evidence>
<dbReference type="EMBL" id="BQNB010012969">
    <property type="protein sequence ID" value="GJT10201.1"/>
    <property type="molecule type" value="Genomic_DNA"/>
</dbReference>
<dbReference type="EMBL" id="BQNB010010982">
    <property type="protein sequence ID" value="GJS84543.1"/>
    <property type="molecule type" value="Genomic_DNA"/>
</dbReference>
<accession>A0ABQ5AHI4</accession>
<proteinExistence type="predicted"/>
<name>A0ABQ5AHI4_9ASTR</name>
<gene>
    <name evidence="2" type="ORF">Tco_0751084</name>
    <name evidence="3" type="ORF">Tco_0822201</name>
    <name evidence="4" type="ORF">Tco_0857243</name>
    <name evidence="5" type="ORF">Tco_1122800</name>
</gene>
<evidence type="ECO:0000313" key="2">
    <source>
        <dbReference type="EMBL" id="GJS84543.1"/>
    </source>
</evidence>
<evidence type="ECO:0000313" key="6">
    <source>
        <dbReference type="Proteomes" id="UP001151760"/>
    </source>
</evidence>
<protein>
    <submittedName>
        <fullName evidence="3">Uncharacterized protein</fullName>
    </submittedName>
</protein>
<reference evidence="3" key="2">
    <citation type="submission" date="2022-01" db="EMBL/GenBank/DDBJ databases">
        <authorList>
            <person name="Yamashiro T."/>
            <person name="Shiraishi A."/>
            <person name="Satake H."/>
            <person name="Nakayama K."/>
        </authorList>
    </citation>
    <scope>NUCLEOTIDE SEQUENCE</scope>
</reference>
<dbReference type="EMBL" id="BQNB010012240">
    <property type="protein sequence ID" value="GJT01032.1"/>
    <property type="molecule type" value="Genomic_DNA"/>
</dbReference>
<organism evidence="3 6">
    <name type="scientific">Tanacetum coccineum</name>
    <dbReference type="NCBI Taxonomy" id="301880"/>
    <lineage>
        <taxon>Eukaryota</taxon>
        <taxon>Viridiplantae</taxon>
        <taxon>Streptophyta</taxon>
        <taxon>Embryophyta</taxon>
        <taxon>Tracheophyta</taxon>
        <taxon>Spermatophyta</taxon>
        <taxon>Magnoliopsida</taxon>
        <taxon>eudicotyledons</taxon>
        <taxon>Gunneridae</taxon>
        <taxon>Pentapetalae</taxon>
        <taxon>asterids</taxon>
        <taxon>campanulids</taxon>
        <taxon>Asterales</taxon>
        <taxon>Asteraceae</taxon>
        <taxon>Asteroideae</taxon>
        <taxon>Anthemideae</taxon>
        <taxon>Anthemidinae</taxon>
        <taxon>Tanacetum</taxon>
    </lineage>
</organism>
<evidence type="ECO:0000256" key="1">
    <source>
        <dbReference type="SAM" id="MobiDB-lite"/>
    </source>
</evidence>
<evidence type="ECO:0000313" key="3">
    <source>
        <dbReference type="EMBL" id="GJT01032.1"/>
    </source>
</evidence>
<dbReference type="Proteomes" id="UP001151760">
    <property type="component" value="Unassembled WGS sequence"/>
</dbReference>
<sequence>MRLTSAQSTVFVYHGYKEAFCERALGGSTEILALHGTERGLDVSLIRVYTGVEHLAPPQAESVSTRCRYVNDLPISIVLSQIHTVNLSSSVSRRRDNEDHSLASNRRTRREDKSLGRDARLSQDIVYARRVSLTENPNTTHYFTHVICVLTWRSREISESVPPFSERSQSFRHATTVLLRVCRSDLSQLDETSSS</sequence>
<keyword evidence="6" id="KW-1185">Reference proteome</keyword>
<evidence type="ECO:0000313" key="5">
    <source>
        <dbReference type="EMBL" id="GJU06370.1"/>
    </source>
</evidence>
<reference evidence="3" key="1">
    <citation type="journal article" date="2022" name="Int. J. Mol. Sci.">
        <title>Draft Genome of Tanacetum Coccineum: Genomic Comparison of Closely Related Tanacetum-Family Plants.</title>
        <authorList>
            <person name="Yamashiro T."/>
            <person name="Shiraishi A."/>
            <person name="Nakayama K."/>
            <person name="Satake H."/>
        </authorList>
    </citation>
    <scope>NUCLEOTIDE SEQUENCE</scope>
</reference>
<feature type="region of interest" description="Disordered" evidence="1">
    <location>
        <begin position="93"/>
        <end position="116"/>
    </location>
</feature>
<comment type="caution">
    <text evidence="3">The sequence shown here is derived from an EMBL/GenBank/DDBJ whole genome shotgun (WGS) entry which is preliminary data.</text>
</comment>